<feature type="compositionally biased region" description="Polar residues" evidence="1">
    <location>
        <begin position="280"/>
        <end position="295"/>
    </location>
</feature>
<feature type="compositionally biased region" description="Low complexity" evidence="1">
    <location>
        <begin position="203"/>
        <end position="213"/>
    </location>
</feature>
<dbReference type="PANTHER" id="PTHR15863:SF2">
    <property type="entry name" value="MRN COMPLEX-INTERACTING PROTEIN"/>
    <property type="match status" value="1"/>
</dbReference>
<proteinExistence type="predicted"/>
<accession>A0A8D9EPK9</accession>
<evidence type="ECO:0000256" key="1">
    <source>
        <dbReference type="SAM" id="MobiDB-lite"/>
    </source>
</evidence>
<feature type="compositionally biased region" description="Polar residues" evidence="1">
    <location>
        <begin position="214"/>
        <end position="238"/>
    </location>
</feature>
<reference evidence="3" key="1">
    <citation type="submission" date="2021-05" db="EMBL/GenBank/DDBJ databases">
        <authorList>
            <person name="Alioto T."/>
            <person name="Alioto T."/>
            <person name="Gomez Garrido J."/>
        </authorList>
    </citation>
    <scope>NUCLEOTIDE SEQUENCE</scope>
</reference>
<dbReference type="GO" id="GO:0003682">
    <property type="term" value="F:chromatin binding"/>
    <property type="evidence" value="ECO:0007669"/>
    <property type="project" value="TreeGrafter"/>
</dbReference>
<organism evidence="3">
    <name type="scientific">Cacopsylla melanoneura</name>
    <dbReference type="NCBI Taxonomy" id="428564"/>
    <lineage>
        <taxon>Eukaryota</taxon>
        <taxon>Metazoa</taxon>
        <taxon>Ecdysozoa</taxon>
        <taxon>Arthropoda</taxon>
        <taxon>Hexapoda</taxon>
        <taxon>Insecta</taxon>
        <taxon>Pterygota</taxon>
        <taxon>Neoptera</taxon>
        <taxon>Paraneoptera</taxon>
        <taxon>Hemiptera</taxon>
        <taxon>Sternorrhyncha</taxon>
        <taxon>Psylloidea</taxon>
        <taxon>Psyllidae</taxon>
        <taxon>Psyllinae</taxon>
        <taxon>Cacopsylla</taxon>
    </lineage>
</organism>
<dbReference type="EMBL" id="HBUF01555519">
    <property type="protein sequence ID" value="CAG6760274.1"/>
    <property type="molecule type" value="Transcribed_RNA"/>
</dbReference>
<feature type="compositionally biased region" description="Polar residues" evidence="1">
    <location>
        <begin position="91"/>
        <end position="106"/>
    </location>
</feature>
<evidence type="ECO:0000259" key="2">
    <source>
        <dbReference type="Pfam" id="PF15749"/>
    </source>
</evidence>
<feature type="compositionally biased region" description="Polar residues" evidence="1">
    <location>
        <begin position="175"/>
        <end position="194"/>
    </location>
</feature>
<feature type="domain" description="MRN complex-interacting protein N-terminal" evidence="2">
    <location>
        <begin position="7"/>
        <end position="111"/>
    </location>
</feature>
<dbReference type="GO" id="GO:0007095">
    <property type="term" value="P:mitotic G2 DNA damage checkpoint signaling"/>
    <property type="evidence" value="ECO:0007669"/>
    <property type="project" value="TreeGrafter"/>
</dbReference>
<feature type="compositionally biased region" description="Basic and acidic residues" evidence="1">
    <location>
        <begin position="266"/>
        <end position="279"/>
    </location>
</feature>
<dbReference type="InterPro" id="IPR032739">
    <property type="entry name" value="MRNIP"/>
</dbReference>
<dbReference type="AlphaFoldDB" id="A0A8D9EPK9"/>
<feature type="region of interest" description="Disordered" evidence="1">
    <location>
        <begin position="88"/>
        <end position="238"/>
    </location>
</feature>
<dbReference type="GO" id="GO:0005634">
    <property type="term" value="C:nucleus"/>
    <property type="evidence" value="ECO:0007669"/>
    <property type="project" value="TreeGrafter"/>
</dbReference>
<name>A0A8D9EPK9_9HEMI</name>
<dbReference type="InterPro" id="IPR049472">
    <property type="entry name" value="MRNIP_N"/>
</dbReference>
<protein>
    <submittedName>
        <fullName evidence="3">UPF0544 protein C5orf45 homolog</fullName>
    </submittedName>
</protein>
<evidence type="ECO:0000313" key="3">
    <source>
        <dbReference type="EMBL" id="CAG6760274.1"/>
    </source>
</evidence>
<feature type="region of interest" description="Disordered" evidence="1">
    <location>
        <begin position="263"/>
        <end position="295"/>
    </location>
</feature>
<feature type="region of interest" description="Disordered" evidence="1">
    <location>
        <begin position="370"/>
        <end position="392"/>
    </location>
</feature>
<dbReference type="PANTHER" id="PTHR15863">
    <property type="entry name" value="MRN COMPLEX-INTERACTING PROTEIN"/>
    <property type="match status" value="1"/>
</dbReference>
<dbReference type="Pfam" id="PF15749">
    <property type="entry name" value="MRNIP"/>
    <property type="match status" value="1"/>
</dbReference>
<sequence length="417" mass="47829">MVQELQVLKCYSCSTFQVHIVKKAKNWECKLCHEKQSLREVFGRGSGKDCRVHVQKLNALRATREGNNLTDDQFSVFLAAAPTSCVPENIQPDSVSTQPTPSNVSNKWDKYLDNNDGEESPEEDNRHLLENARNQKKKRRKVCNDELDLSRKRKRSKANNWSAPTQQDEDESNDQSHASVSNNNTHCNQYSLNNRDNDHIESSSESQLTLTTQVKFPQSDSSKAHQNSSTSKPTTHFKNYLKQSATATSKWSKYLTNEDDNELFETEEKHNEESRDNVEIHNNSNIYNNSPCETNDNITQLSPTDSTFNKTNRNLHEKPDFLQNILNIRNEHHSTSKMENSESGLDKTNRKSDERLEFLQDILNIKHHSTSKMENSDSGLEETSMVNQQPKEKNINSQCSLFEETDDALLDQLLGDF</sequence>